<gene>
    <name evidence="2" type="ORF">NP493_1280g00027</name>
</gene>
<protein>
    <submittedName>
        <fullName evidence="2">Uncharacterized protein</fullName>
    </submittedName>
</protein>
<proteinExistence type="predicted"/>
<feature type="region of interest" description="Disordered" evidence="1">
    <location>
        <begin position="1"/>
        <end position="40"/>
    </location>
</feature>
<keyword evidence="3" id="KW-1185">Reference proteome</keyword>
<name>A0AAD9K9U2_RIDPI</name>
<sequence>MPDDTDIQAKYPGQILPPDGPGDEVVPPDDPGDTVELPVDVPAGLNKSTVYIRCGRAVRRPVKFE</sequence>
<dbReference type="Proteomes" id="UP001209878">
    <property type="component" value="Unassembled WGS sequence"/>
</dbReference>
<organism evidence="2 3">
    <name type="scientific">Ridgeia piscesae</name>
    <name type="common">Tubeworm</name>
    <dbReference type="NCBI Taxonomy" id="27915"/>
    <lineage>
        <taxon>Eukaryota</taxon>
        <taxon>Metazoa</taxon>
        <taxon>Spiralia</taxon>
        <taxon>Lophotrochozoa</taxon>
        <taxon>Annelida</taxon>
        <taxon>Polychaeta</taxon>
        <taxon>Sedentaria</taxon>
        <taxon>Canalipalpata</taxon>
        <taxon>Sabellida</taxon>
        <taxon>Siboglinidae</taxon>
        <taxon>Ridgeia</taxon>
    </lineage>
</organism>
<evidence type="ECO:0000256" key="1">
    <source>
        <dbReference type="SAM" id="MobiDB-lite"/>
    </source>
</evidence>
<comment type="caution">
    <text evidence="2">The sequence shown here is derived from an EMBL/GenBank/DDBJ whole genome shotgun (WGS) entry which is preliminary data.</text>
</comment>
<dbReference type="AlphaFoldDB" id="A0AAD9K9U2"/>
<reference evidence="2" key="1">
    <citation type="journal article" date="2023" name="Mol. Biol. Evol.">
        <title>Third-Generation Sequencing Reveals the Adaptive Role of the Epigenome in Three Deep-Sea Polychaetes.</title>
        <authorList>
            <person name="Perez M."/>
            <person name="Aroh O."/>
            <person name="Sun Y."/>
            <person name="Lan Y."/>
            <person name="Juniper S.K."/>
            <person name="Young C.R."/>
            <person name="Angers B."/>
            <person name="Qian P.Y."/>
        </authorList>
    </citation>
    <scope>NUCLEOTIDE SEQUENCE</scope>
    <source>
        <strain evidence="2">R07B-5</strain>
    </source>
</reference>
<accession>A0AAD9K9U2</accession>
<dbReference type="EMBL" id="JAODUO010001281">
    <property type="protein sequence ID" value="KAK2167309.1"/>
    <property type="molecule type" value="Genomic_DNA"/>
</dbReference>
<evidence type="ECO:0000313" key="3">
    <source>
        <dbReference type="Proteomes" id="UP001209878"/>
    </source>
</evidence>
<evidence type="ECO:0000313" key="2">
    <source>
        <dbReference type="EMBL" id="KAK2167309.1"/>
    </source>
</evidence>